<evidence type="ECO:0000313" key="8">
    <source>
        <dbReference type="EMBL" id="GAU94301.1"/>
    </source>
</evidence>
<dbReference type="InterPro" id="IPR011701">
    <property type="entry name" value="MFS"/>
</dbReference>
<dbReference type="EMBL" id="BDGG01000002">
    <property type="protein sequence ID" value="GAU94301.1"/>
    <property type="molecule type" value="Genomic_DNA"/>
</dbReference>
<evidence type="ECO:0000259" key="7">
    <source>
        <dbReference type="PROSITE" id="PS50850"/>
    </source>
</evidence>
<comment type="caution">
    <text evidence="8">The sequence shown here is derived from an EMBL/GenBank/DDBJ whole genome shotgun (WGS) entry which is preliminary data.</text>
</comment>
<evidence type="ECO:0000256" key="3">
    <source>
        <dbReference type="ARBA" id="ARBA00022692"/>
    </source>
</evidence>
<evidence type="ECO:0000256" key="4">
    <source>
        <dbReference type="ARBA" id="ARBA00022989"/>
    </source>
</evidence>
<organism evidence="8 9">
    <name type="scientific">Ramazzottius varieornatus</name>
    <name type="common">Water bear</name>
    <name type="synonym">Tardigrade</name>
    <dbReference type="NCBI Taxonomy" id="947166"/>
    <lineage>
        <taxon>Eukaryota</taxon>
        <taxon>Metazoa</taxon>
        <taxon>Ecdysozoa</taxon>
        <taxon>Tardigrada</taxon>
        <taxon>Eutardigrada</taxon>
        <taxon>Parachela</taxon>
        <taxon>Hypsibioidea</taxon>
        <taxon>Ramazzottiidae</taxon>
        <taxon>Ramazzottius</taxon>
    </lineage>
</organism>
<dbReference type="PANTHER" id="PTHR23506:SF23">
    <property type="entry name" value="GH10249P"/>
    <property type="match status" value="1"/>
</dbReference>
<feature type="transmembrane region" description="Helical" evidence="6">
    <location>
        <begin position="463"/>
        <end position="480"/>
    </location>
</feature>
<feature type="transmembrane region" description="Helical" evidence="6">
    <location>
        <begin position="20"/>
        <end position="42"/>
    </location>
</feature>
<feature type="transmembrane region" description="Helical" evidence="6">
    <location>
        <begin position="343"/>
        <end position="363"/>
    </location>
</feature>
<feature type="transmembrane region" description="Helical" evidence="6">
    <location>
        <begin position="304"/>
        <end position="323"/>
    </location>
</feature>
<keyword evidence="5 6" id="KW-0472">Membrane</keyword>
<proteinExistence type="predicted"/>
<feature type="domain" description="Major facilitator superfamily (MFS) profile" evidence="7">
    <location>
        <begin position="20"/>
        <end position="484"/>
    </location>
</feature>
<dbReference type="GO" id="GO:0043195">
    <property type="term" value="C:terminal bouton"/>
    <property type="evidence" value="ECO:0007669"/>
    <property type="project" value="TreeGrafter"/>
</dbReference>
<dbReference type="PROSITE" id="PS50850">
    <property type="entry name" value="MFS"/>
    <property type="match status" value="1"/>
</dbReference>
<dbReference type="Proteomes" id="UP000186922">
    <property type="component" value="Unassembled WGS sequence"/>
</dbReference>
<keyword evidence="2" id="KW-0813">Transport</keyword>
<feature type="transmembrane region" description="Helical" evidence="6">
    <location>
        <begin position="233"/>
        <end position="256"/>
    </location>
</feature>
<keyword evidence="9" id="KW-1185">Reference proteome</keyword>
<dbReference type="PANTHER" id="PTHR23506">
    <property type="entry name" value="GH10249P"/>
    <property type="match status" value="1"/>
</dbReference>
<evidence type="ECO:0000313" key="9">
    <source>
        <dbReference type="Proteomes" id="UP000186922"/>
    </source>
</evidence>
<keyword evidence="4 6" id="KW-1133">Transmembrane helix</keyword>
<feature type="transmembrane region" description="Helical" evidence="6">
    <location>
        <begin position="403"/>
        <end position="422"/>
    </location>
</feature>
<dbReference type="GO" id="GO:0015842">
    <property type="term" value="P:aminergic neurotransmitter loading into synaptic vesicle"/>
    <property type="evidence" value="ECO:0007669"/>
    <property type="project" value="TreeGrafter"/>
</dbReference>
<accession>A0A1D1UXU8</accession>
<evidence type="ECO:0000256" key="2">
    <source>
        <dbReference type="ARBA" id="ARBA00022448"/>
    </source>
</evidence>
<dbReference type="OrthoDB" id="5086884at2759"/>
<dbReference type="GO" id="GO:0005335">
    <property type="term" value="F:serotonin:sodium:chloride symporter activity"/>
    <property type="evidence" value="ECO:0007669"/>
    <property type="project" value="TreeGrafter"/>
</dbReference>
<reference evidence="8 9" key="1">
    <citation type="journal article" date="2016" name="Nat. Commun.">
        <title>Extremotolerant tardigrade genome and improved radiotolerance of human cultured cells by tardigrade-unique protein.</title>
        <authorList>
            <person name="Hashimoto T."/>
            <person name="Horikawa D.D."/>
            <person name="Saito Y."/>
            <person name="Kuwahara H."/>
            <person name="Kozuka-Hata H."/>
            <person name="Shin-I T."/>
            <person name="Minakuchi Y."/>
            <person name="Ohishi K."/>
            <person name="Motoyama A."/>
            <person name="Aizu T."/>
            <person name="Enomoto A."/>
            <person name="Kondo K."/>
            <person name="Tanaka S."/>
            <person name="Hara Y."/>
            <person name="Koshikawa S."/>
            <person name="Sagara H."/>
            <person name="Miura T."/>
            <person name="Yokobori S."/>
            <person name="Miyagawa K."/>
            <person name="Suzuki Y."/>
            <person name="Kubo T."/>
            <person name="Oyama M."/>
            <person name="Kohara Y."/>
            <person name="Fujiyama A."/>
            <person name="Arakawa K."/>
            <person name="Katayama T."/>
            <person name="Toyoda A."/>
            <person name="Kunieda T."/>
        </authorList>
    </citation>
    <scope>NUCLEOTIDE SEQUENCE [LARGE SCALE GENOMIC DNA]</scope>
    <source>
        <strain evidence="8 9">YOKOZUNA-1</strain>
    </source>
</reference>
<dbReference type="GO" id="GO:0030672">
    <property type="term" value="C:synaptic vesicle membrane"/>
    <property type="evidence" value="ECO:0007669"/>
    <property type="project" value="TreeGrafter"/>
</dbReference>
<evidence type="ECO:0000256" key="1">
    <source>
        <dbReference type="ARBA" id="ARBA00004141"/>
    </source>
</evidence>
<feature type="transmembrane region" description="Helical" evidence="6">
    <location>
        <begin position="370"/>
        <end position="391"/>
    </location>
</feature>
<feature type="transmembrane region" description="Helical" evidence="6">
    <location>
        <begin position="176"/>
        <end position="197"/>
    </location>
</feature>
<feature type="transmembrane region" description="Helical" evidence="6">
    <location>
        <begin position="429"/>
        <end position="451"/>
    </location>
</feature>
<dbReference type="InterPro" id="IPR050930">
    <property type="entry name" value="MFS_Vesicular_Transporter"/>
</dbReference>
<dbReference type="FunFam" id="1.20.1250.20:FF:000145">
    <property type="entry name" value="Chromaffin granule amine transporter"/>
    <property type="match status" value="1"/>
</dbReference>
<evidence type="ECO:0000256" key="5">
    <source>
        <dbReference type="ARBA" id="ARBA00023136"/>
    </source>
</evidence>
<dbReference type="Pfam" id="PF07690">
    <property type="entry name" value="MFS_1"/>
    <property type="match status" value="1"/>
</dbReference>
<dbReference type="InterPro" id="IPR020846">
    <property type="entry name" value="MFS_dom"/>
</dbReference>
<sequence>MIKEYYDKAQELLGENRKLILFIVFVALLLDNMLLTTVVPIIPEYLYELEHPEHAAGNFSGIAVTLTPVTATVATSPIWADEEDAPRPDQYYLPSTLQFPPLSTTKKPSRRKTTTLLPVTNATTLSPEDILIRHEELMEVSLRVGVLFASKAGMQLIANPFVGHLTNKIGYSIPMFTGFCIMFVSTIIFAFAGSYTVLFMARALQGIGSACSSVSGMGMIAERYPEDRERGNAMGIALGGLAMGVLIGPPFGGVLYDFVGKSVPFVILALLALFDGVLQLAVLRPHVTSAPEDPTPLLNLLKDPYILIAAGSIMFANMGIAMLEPSLPIWLRETVKASAWQTGSAFLPASIAYLLGTNLFGPLGHKMGRWLASMVGMIIVGICLLAIPSAGSISHLIVPNAGLGFAIGMVDSSMMPIMGYLVDIRHTAVYGSVYAIADVAFCLGFAIGPALSGTIVKNAGFPAMMYGIGIINLLYAPLLYKLRCPPPAVIDERQQLIGTDSSTVGYTKYQDWDEEVTDGGAMNQHTPDRSSFLNHNSYKAADQNGQNMAYDYNY</sequence>
<feature type="transmembrane region" description="Helical" evidence="6">
    <location>
        <begin position="262"/>
        <end position="283"/>
    </location>
</feature>
<dbReference type="Gene3D" id="1.20.1250.20">
    <property type="entry name" value="MFS general substrate transporter like domains"/>
    <property type="match status" value="1"/>
</dbReference>
<dbReference type="STRING" id="947166.A0A1D1UXU8"/>
<gene>
    <name evidence="8" type="primary">RvY_06099-1</name>
    <name evidence="8" type="synonym">RvY_06099.1</name>
    <name evidence="8" type="ORF">RvY_06099</name>
</gene>
<dbReference type="InterPro" id="IPR036259">
    <property type="entry name" value="MFS_trans_sf"/>
</dbReference>
<protein>
    <recommendedName>
        <fullName evidence="7">Major facilitator superfamily (MFS) profile domain-containing protein</fullName>
    </recommendedName>
</protein>
<comment type="subcellular location">
    <subcellularLocation>
        <location evidence="1">Membrane</location>
        <topology evidence="1">Multi-pass membrane protein</topology>
    </subcellularLocation>
</comment>
<keyword evidence="3 6" id="KW-0812">Transmembrane</keyword>
<dbReference type="SUPFAM" id="SSF103473">
    <property type="entry name" value="MFS general substrate transporter"/>
    <property type="match status" value="1"/>
</dbReference>
<dbReference type="AlphaFoldDB" id="A0A1D1UXU8"/>
<dbReference type="CDD" id="cd17384">
    <property type="entry name" value="MFS_SLC18A1_2_VAT1_2"/>
    <property type="match status" value="1"/>
</dbReference>
<name>A0A1D1UXU8_RAMVA</name>
<evidence type="ECO:0000256" key="6">
    <source>
        <dbReference type="SAM" id="Phobius"/>
    </source>
</evidence>